<dbReference type="GO" id="GO:0006635">
    <property type="term" value="P:fatty acid beta-oxidation"/>
    <property type="evidence" value="ECO:0007669"/>
    <property type="project" value="TreeGrafter"/>
</dbReference>
<dbReference type="AlphaFoldDB" id="A0A9Q0JA35"/>
<keyword evidence="21" id="KW-1185">Reference proteome</keyword>
<gene>
    <name evidence="20" type="primary">MFP2_2</name>
    <name evidence="20" type="ORF">Tsubulata_004000</name>
</gene>
<dbReference type="FunFam" id="3.40.50.720:FF:000009">
    <property type="entry name" value="Fatty oxidation complex, alpha subunit"/>
    <property type="match status" value="1"/>
</dbReference>
<dbReference type="Gene3D" id="1.10.1040.50">
    <property type="match status" value="1"/>
</dbReference>
<evidence type="ECO:0000256" key="10">
    <source>
        <dbReference type="ARBA" id="ARBA00023098"/>
    </source>
</evidence>
<reference evidence="20" key="1">
    <citation type="submission" date="2022-02" db="EMBL/GenBank/DDBJ databases">
        <authorList>
            <person name="Henning P.M."/>
            <person name="McCubbin A.G."/>
            <person name="Shore J.S."/>
        </authorList>
    </citation>
    <scope>NUCLEOTIDE SEQUENCE</scope>
    <source>
        <strain evidence="20">F60SS</strain>
        <tissue evidence="20">Leaves</tissue>
    </source>
</reference>
<dbReference type="GO" id="GO:0008692">
    <property type="term" value="F:3-hydroxybutyryl-CoA epimerase activity"/>
    <property type="evidence" value="ECO:0007669"/>
    <property type="project" value="UniProtKB-EC"/>
</dbReference>
<comment type="subcellular location">
    <subcellularLocation>
        <location evidence="3">Peroxisome</location>
    </subcellularLocation>
</comment>
<keyword evidence="7" id="KW-0276">Fatty acid metabolism</keyword>
<sequence>MAKGRRTNLEVGADGVALITIINPPVNSLAFDVLYSLRDSYEEAIRRNDVKAIVIAGANGNFSGGFDVGGFSEIQEGKNVEPKPGYISVDVLTDIIEAGRKPAVAAIDGLVLGGGLELAMVCHGRISTPTAQLGQPELQLGLIPGFGGTQRLPRLVGISKALEMILTSKLVKGTEAQALGLVDAVVLAQELIGTARQWALDMVEGRKPWIASLYRTDNLVPLVEARKMFKLARAQAGKTAHNLKHPSACIDVIEEGIVSGGRAGLLKEVHEFRGLVQTDTCKSLIHIFLAQRGTTQVQGVTDLGLKPRRVRKVAVLGGGLMGSGIATALLLSNYSVIIKGTNEKSLEAMIGRVKAKLQSRVKKGAMSKEKFEKTVSLLKGVLDYESFKDVDMVIEAVPENISLKQEIFSDLEKYCPPHCIFATNTSTLDLDLIGSKTKSQDRIIGAHFFSPAHVMPLVEVVRTNKTSPQVIVDLLDVGKKIRKTPILVRNSIGFAVNKTFFPYGQAAFMLADRGADPYQIDKAITKFGMPMGPFRMADMVGLSVSIVTGMKYVEKFPERTINTRIIHLLHEDKREGEINRKGFYLYDDRGKARPDPELRKYIEKSRSISGVTIDPKLEKLSEKDIVEMVFFPVVNEACRVFAEGVVVKAADLDISSVMGMGFPAFRGGIMFWADSIGSKYIYSRLEEWSKSYGEFFKPCDFLAERAAQGALLSSPVKQAQSRL</sequence>
<proteinExistence type="inferred from homology"/>
<dbReference type="GO" id="GO:0004165">
    <property type="term" value="F:delta(3)-delta(2)-enoyl-CoA isomerase activity"/>
    <property type="evidence" value="ECO:0007669"/>
    <property type="project" value="UniProtKB-EC"/>
</dbReference>
<dbReference type="Gene3D" id="3.90.226.10">
    <property type="entry name" value="2-enoyl-CoA Hydratase, Chain A, domain 1"/>
    <property type="match status" value="1"/>
</dbReference>
<dbReference type="InterPro" id="IPR006176">
    <property type="entry name" value="3-OHacyl-CoA_DH_NAD-bd"/>
</dbReference>
<keyword evidence="9" id="KW-0520">NAD</keyword>
<evidence type="ECO:0000313" key="21">
    <source>
        <dbReference type="Proteomes" id="UP001141552"/>
    </source>
</evidence>
<dbReference type="SUPFAM" id="SSF51735">
    <property type="entry name" value="NAD(P)-binding Rossmann-fold domains"/>
    <property type="match status" value="1"/>
</dbReference>
<dbReference type="Pfam" id="PF00378">
    <property type="entry name" value="ECH_1"/>
    <property type="match status" value="1"/>
</dbReference>
<protein>
    <submittedName>
        <fullName evidence="20">Peroxisomal fatty acid beta-oxidation multifunctional protein mfp2</fullName>
    </submittedName>
</protein>
<dbReference type="PANTHER" id="PTHR23309:SF9">
    <property type="entry name" value="PEROXISOMAL FATTY ACID BETA-OXIDATION MULTIFUNCTIONAL PROTEIN MFP2"/>
    <property type="match status" value="1"/>
</dbReference>
<keyword evidence="13" id="KW-0456">Lyase</keyword>
<evidence type="ECO:0000256" key="7">
    <source>
        <dbReference type="ARBA" id="ARBA00022832"/>
    </source>
</evidence>
<dbReference type="Proteomes" id="UP001141552">
    <property type="component" value="Unassembled WGS sequence"/>
</dbReference>
<evidence type="ECO:0000256" key="3">
    <source>
        <dbReference type="ARBA" id="ARBA00004275"/>
    </source>
</evidence>
<comment type="pathway">
    <text evidence="4">Lipid metabolism; fatty acid beta-oxidation.</text>
</comment>
<comment type="similarity">
    <text evidence="5">In the central section; belongs to the 3-hydroxyacyl-CoA dehydrogenase family.</text>
</comment>
<comment type="catalytic activity">
    <reaction evidence="2">
        <text>a (3E)-enoyl-CoA = a 4-saturated (2E)-enoyl-CoA</text>
        <dbReference type="Rhea" id="RHEA:45228"/>
        <dbReference type="ChEBI" id="CHEBI:58521"/>
        <dbReference type="ChEBI" id="CHEBI:85097"/>
        <dbReference type="EC" id="5.3.3.8"/>
    </reaction>
</comment>
<keyword evidence="11" id="KW-0576">Peroxisome</keyword>
<evidence type="ECO:0000256" key="8">
    <source>
        <dbReference type="ARBA" id="ARBA00023002"/>
    </source>
</evidence>
<comment type="catalytic activity">
    <reaction evidence="17">
        <text>a 4-saturated-(3S)-3-hydroxyacyl-CoA = a (3E)-enoyl-CoA + H2O</text>
        <dbReference type="Rhea" id="RHEA:20724"/>
        <dbReference type="ChEBI" id="CHEBI:15377"/>
        <dbReference type="ChEBI" id="CHEBI:58521"/>
        <dbReference type="ChEBI" id="CHEBI:137480"/>
        <dbReference type="EC" id="4.2.1.17"/>
    </reaction>
</comment>
<dbReference type="InterPro" id="IPR008927">
    <property type="entry name" value="6-PGluconate_DH-like_C_sf"/>
</dbReference>
<comment type="catalytic activity">
    <reaction evidence="15">
        <text>(3S)-3-hydroxybutanoyl-CoA = (3R)-3-hydroxybutanoyl-CoA</text>
        <dbReference type="Rhea" id="RHEA:21760"/>
        <dbReference type="ChEBI" id="CHEBI:57315"/>
        <dbReference type="ChEBI" id="CHEBI:57316"/>
        <dbReference type="EC" id="5.1.2.3"/>
    </reaction>
</comment>
<dbReference type="Pfam" id="PF00725">
    <property type="entry name" value="3HCDH"/>
    <property type="match status" value="1"/>
</dbReference>
<evidence type="ECO:0000259" key="18">
    <source>
        <dbReference type="Pfam" id="PF00725"/>
    </source>
</evidence>
<evidence type="ECO:0000256" key="12">
    <source>
        <dbReference type="ARBA" id="ARBA00023235"/>
    </source>
</evidence>
<keyword evidence="8" id="KW-0560">Oxidoreductase</keyword>
<evidence type="ECO:0000313" key="20">
    <source>
        <dbReference type="EMBL" id="KAJ4834013.1"/>
    </source>
</evidence>
<dbReference type="GO" id="GO:0070403">
    <property type="term" value="F:NAD+ binding"/>
    <property type="evidence" value="ECO:0007669"/>
    <property type="project" value="InterPro"/>
</dbReference>
<dbReference type="GO" id="GO:0004300">
    <property type="term" value="F:enoyl-CoA hydratase activity"/>
    <property type="evidence" value="ECO:0007669"/>
    <property type="project" value="UniProtKB-EC"/>
</dbReference>
<comment type="similarity">
    <text evidence="6">In the N-terminal section; belongs to the enoyl-CoA hydratase/isomerase family.</text>
</comment>
<comment type="catalytic activity">
    <reaction evidence="16">
        <text>a (3S)-3-hydroxyacyl-CoA = a (2E)-enoyl-CoA + H2O</text>
        <dbReference type="Rhea" id="RHEA:16105"/>
        <dbReference type="ChEBI" id="CHEBI:15377"/>
        <dbReference type="ChEBI" id="CHEBI:57318"/>
        <dbReference type="ChEBI" id="CHEBI:58856"/>
        <dbReference type="EC" id="4.2.1.17"/>
    </reaction>
</comment>
<dbReference type="Pfam" id="PF02737">
    <property type="entry name" value="3HCDH_N"/>
    <property type="match status" value="1"/>
</dbReference>
<evidence type="ECO:0000256" key="2">
    <source>
        <dbReference type="ARBA" id="ARBA00000765"/>
    </source>
</evidence>
<evidence type="ECO:0000256" key="13">
    <source>
        <dbReference type="ARBA" id="ARBA00023239"/>
    </source>
</evidence>
<keyword evidence="14" id="KW-0511">Multifunctional enzyme</keyword>
<name>A0A9Q0JA35_9ROSI</name>
<dbReference type="InterPro" id="IPR001753">
    <property type="entry name" value="Enoyl-CoA_hydra/iso"/>
</dbReference>
<keyword evidence="12" id="KW-0413">Isomerase</keyword>
<dbReference type="SUPFAM" id="SSF52096">
    <property type="entry name" value="ClpP/crotonase"/>
    <property type="match status" value="1"/>
</dbReference>
<comment type="caution">
    <text evidence="20">The sequence shown here is derived from an EMBL/GenBank/DDBJ whole genome shotgun (WGS) entry which is preliminary data.</text>
</comment>
<dbReference type="CDD" id="cd06558">
    <property type="entry name" value="crotonase-like"/>
    <property type="match status" value="1"/>
</dbReference>
<evidence type="ECO:0000256" key="5">
    <source>
        <dbReference type="ARBA" id="ARBA00007005"/>
    </source>
</evidence>
<evidence type="ECO:0000256" key="11">
    <source>
        <dbReference type="ARBA" id="ARBA00023140"/>
    </source>
</evidence>
<evidence type="ECO:0000256" key="16">
    <source>
        <dbReference type="ARBA" id="ARBA00023709"/>
    </source>
</evidence>
<dbReference type="GO" id="GO:0003857">
    <property type="term" value="F:(3S)-3-hydroxyacyl-CoA dehydrogenase (NAD+) activity"/>
    <property type="evidence" value="ECO:0007669"/>
    <property type="project" value="TreeGrafter"/>
</dbReference>
<dbReference type="FunFam" id="3.90.226.10:FF:000025">
    <property type="entry name" value="Peroxisomal fatty acid beta-oxidation multifunctional protein"/>
    <property type="match status" value="1"/>
</dbReference>
<feature type="domain" description="3-hydroxyacyl-CoA dehydrogenase NAD binding" evidence="19">
    <location>
        <begin position="312"/>
        <end position="490"/>
    </location>
</feature>
<dbReference type="OrthoDB" id="2018133at2759"/>
<dbReference type="InterPro" id="IPR006108">
    <property type="entry name" value="3HC_DH_C"/>
</dbReference>
<dbReference type="EMBL" id="JAKUCV010004798">
    <property type="protein sequence ID" value="KAJ4834013.1"/>
    <property type="molecule type" value="Genomic_DNA"/>
</dbReference>
<reference evidence="20" key="2">
    <citation type="journal article" date="2023" name="Plants (Basel)">
        <title>Annotation of the Turnera subulata (Passifloraceae) Draft Genome Reveals the S-Locus Evolved after the Divergence of Turneroideae from Passifloroideae in a Stepwise Manner.</title>
        <authorList>
            <person name="Henning P.M."/>
            <person name="Roalson E.H."/>
            <person name="Mir W."/>
            <person name="McCubbin A.G."/>
            <person name="Shore J.S."/>
        </authorList>
    </citation>
    <scope>NUCLEOTIDE SEQUENCE</scope>
    <source>
        <strain evidence="20">F60SS</strain>
    </source>
</reference>
<keyword evidence="10" id="KW-0443">Lipid metabolism</keyword>
<dbReference type="GO" id="GO:0005777">
    <property type="term" value="C:peroxisome"/>
    <property type="evidence" value="ECO:0007669"/>
    <property type="project" value="UniProtKB-SubCell"/>
</dbReference>
<evidence type="ECO:0000256" key="9">
    <source>
        <dbReference type="ARBA" id="ARBA00023027"/>
    </source>
</evidence>
<dbReference type="InterPro" id="IPR036291">
    <property type="entry name" value="NAD(P)-bd_dom_sf"/>
</dbReference>
<dbReference type="InterPro" id="IPR029045">
    <property type="entry name" value="ClpP/crotonase-like_dom_sf"/>
</dbReference>
<evidence type="ECO:0000256" key="17">
    <source>
        <dbReference type="ARBA" id="ARBA00023717"/>
    </source>
</evidence>
<comment type="catalytic activity">
    <reaction evidence="1">
        <text>a (3Z)-enoyl-CoA = a 4-saturated (2E)-enoyl-CoA</text>
        <dbReference type="Rhea" id="RHEA:45900"/>
        <dbReference type="ChEBI" id="CHEBI:85097"/>
        <dbReference type="ChEBI" id="CHEBI:85489"/>
        <dbReference type="EC" id="5.3.3.8"/>
    </reaction>
</comment>
<dbReference type="Gene3D" id="3.40.50.720">
    <property type="entry name" value="NAD(P)-binding Rossmann-like Domain"/>
    <property type="match status" value="1"/>
</dbReference>
<dbReference type="FunFam" id="1.10.1040.50:FF:000004">
    <property type="entry name" value="Peroxisomal fatty acid beta-oxidation multifunctional protein"/>
    <property type="match status" value="1"/>
</dbReference>
<feature type="domain" description="3-hydroxyacyl-CoA dehydrogenase C-terminal" evidence="18">
    <location>
        <begin position="493"/>
        <end position="586"/>
    </location>
</feature>
<dbReference type="PANTHER" id="PTHR23309">
    <property type="entry name" value="3-HYDROXYACYL-COA DEHYROGENASE"/>
    <property type="match status" value="1"/>
</dbReference>
<evidence type="ECO:0000256" key="4">
    <source>
        <dbReference type="ARBA" id="ARBA00005005"/>
    </source>
</evidence>
<evidence type="ECO:0000256" key="14">
    <source>
        <dbReference type="ARBA" id="ARBA00023268"/>
    </source>
</evidence>
<accession>A0A9Q0JA35</accession>
<evidence type="ECO:0000259" key="19">
    <source>
        <dbReference type="Pfam" id="PF02737"/>
    </source>
</evidence>
<evidence type="ECO:0000256" key="15">
    <source>
        <dbReference type="ARBA" id="ARBA00023701"/>
    </source>
</evidence>
<evidence type="ECO:0000256" key="1">
    <source>
        <dbReference type="ARBA" id="ARBA00000452"/>
    </source>
</evidence>
<dbReference type="SUPFAM" id="SSF48179">
    <property type="entry name" value="6-phosphogluconate dehydrogenase C-terminal domain-like"/>
    <property type="match status" value="2"/>
</dbReference>
<organism evidence="20 21">
    <name type="scientific">Turnera subulata</name>
    <dbReference type="NCBI Taxonomy" id="218843"/>
    <lineage>
        <taxon>Eukaryota</taxon>
        <taxon>Viridiplantae</taxon>
        <taxon>Streptophyta</taxon>
        <taxon>Embryophyta</taxon>
        <taxon>Tracheophyta</taxon>
        <taxon>Spermatophyta</taxon>
        <taxon>Magnoliopsida</taxon>
        <taxon>eudicotyledons</taxon>
        <taxon>Gunneridae</taxon>
        <taxon>Pentapetalae</taxon>
        <taxon>rosids</taxon>
        <taxon>fabids</taxon>
        <taxon>Malpighiales</taxon>
        <taxon>Passifloraceae</taxon>
        <taxon>Turnera</taxon>
    </lineage>
</organism>
<evidence type="ECO:0000256" key="6">
    <source>
        <dbReference type="ARBA" id="ARBA00008750"/>
    </source>
</evidence>